<dbReference type="Pfam" id="PF07731">
    <property type="entry name" value="Cu-oxidase_2"/>
    <property type="match status" value="1"/>
</dbReference>
<reference evidence="4" key="1">
    <citation type="submission" date="2014-03" db="EMBL/GenBank/DDBJ databases">
        <authorList>
            <person name="Aksoy S."/>
            <person name="Warren W."/>
            <person name="Wilson R.K."/>
        </authorList>
    </citation>
    <scope>NUCLEOTIDE SEQUENCE [LARGE SCALE GENOMIC DNA]</scope>
    <source>
        <strain evidence="4">IAEA</strain>
    </source>
</reference>
<dbReference type="Proteomes" id="UP000092445">
    <property type="component" value="Unassembled WGS sequence"/>
</dbReference>
<reference evidence="3" key="2">
    <citation type="submission" date="2020-05" db="UniProtKB">
        <authorList>
            <consortium name="EnsemblMetazoa"/>
        </authorList>
    </citation>
    <scope>IDENTIFICATION</scope>
    <source>
        <strain evidence="3">IAEA</strain>
    </source>
</reference>
<evidence type="ECO:0000313" key="4">
    <source>
        <dbReference type="Proteomes" id="UP000092445"/>
    </source>
</evidence>
<dbReference type="SUPFAM" id="SSF49503">
    <property type="entry name" value="Cupredoxins"/>
    <property type="match status" value="1"/>
</dbReference>
<dbReference type="GO" id="GO:0005886">
    <property type="term" value="C:plasma membrane"/>
    <property type="evidence" value="ECO:0007669"/>
    <property type="project" value="TreeGrafter"/>
</dbReference>
<sequence length="340" mass="38419">MILCYSLINPKIASDADHLISLIDEISYISPPSPILSQHDDIPEGVFCNGDNRPANCGENCECVHKIDLPLNAIIEVVLIDEVQQINISHPFHLHGAPFYVIGMGRALEENNTRMNLKLAMDLDRRGLLERHYITPSLRDTVAVPNNGYTVLRFRADNPGAWLFQCHFQYHIVIGMGRIIYRYCDGQKQSKNYKPINKNKIITPVTDDSFEVDEEDDRHNKSHSSFNENEKVHIEAEEEEKQTLTSDNSASTSSNGVVLQSTNEKPLQPQAFCLKQERLLSASDSTFCFKEKQQCLLSASDSTFCLKQQCLLSASDSTFCLKQKCLLSASHSAFYRVFLL</sequence>
<dbReference type="InterPro" id="IPR045087">
    <property type="entry name" value="Cu-oxidase_fam"/>
</dbReference>
<dbReference type="GO" id="GO:0006826">
    <property type="term" value="P:iron ion transport"/>
    <property type="evidence" value="ECO:0007669"/>
    <property type="project" value="TreeGrafter"/>
</dbReference>
<feature type="domain" description="Plastocyanin-like" evidence="2">
    <location>
        <begin position="49"/>
        <end position="178"/>
    </location>
</feature>
<dbReference type="VEuPathDB" id="VectorBase:GPAI025789"/>
<dbReference type="InterPro" id="IPR008972">
    <property type="entry name" value="Cupredoxin"/>
</dbReference>
<dbReference type="GO" id="GO:0016491">
    <property type="term" value="F:oxidoreductase activity"/>
    <property type="evidence" value="ECO:0007669"/>
    <property type="project" value="InterPro"/>
</dbReference>
<feature type="region of interest" description="Disordered" evidence="1">
    <location>
        <begin position="207"/>
        <end position="259"/>
    </location>
</feature>
<accession>A0A1A9ZUU5</accession>
<name>A0A1A9ZUU5_GLOPL</name>
<feature type="compositionally biased region" description="Polar residues" evidence="1">
    <location>
        <begin position="243"/>
        <end position="259"/>
    </location>
</feature>
<protein>
    <recommendedName>
        <fullName evidence="2">Plastocyanin-like domain-containing protein</fullName>
    </recommendedName>
</protein>
<dbReference type="AlphaFoldDB" id="A0A1A9ZUU5"/>
<dbReference type="InterPro" id="IPR011706">
    <property type="entry name" value="Cu-oxidase_C"/>
</dbReference>
<dbReference type="PANTHER" id="PTHR11709">
    <property type="entry name" value="MULTI-COPPER OXIDASE"/>
    <property type="match status" value="1"/>
</dbReference>
<dbReference type="EnsemblMetazoa" id="GPAI025789-RA">
    <property type="protein sequence ID" value="GPAI025789-PA"/>
    <property type="gene ID" value="GPAI025789"/>
</dbReference>
<dbReference type="GO" id="GO:0005507">
    <property type="term" value="F:copper ion binding"/>
    <property type="evidence" value="ECO:0007669"/>
    <property type="project" value="InterPro"/>
</dbReference>
<evidence type="ECO:0000256" key="1">
    <source>
        <dbReference type="SAM" id="MobiDB-lite"/>
    </source>
</evidence>
<dbReference type="PANTHER" id="PTHR11709:SF232">
    <property type="entry name" value="STRAW, ISOFORM G"/>
    <property type="match status" value="1"/>
</dbReference>
<dbReference type="Gene3D" id="2.60.40.420">
    <property type="entry name" value="Cupredoxins - blue copper proteins"/>
    <property type="match status" value="1"/>
</dbReference>
<proteinExistence type="predicted"/>
<keyword evidence="4" id="KW-1185">Reference proteome</keyword>
<dbReference type="STRING" id="7398.A0A1A9ZUU5"/>
<evidence type="ECO:0000313" key="3">
    <source>
        <dbReference type="EnsemblMetazoa" id="GPAI025789-PA"/>
    </source>
</evidence>
<organism evidence="3 4">
    <name type="scientific">Glossina pallidipes</name>
    <name type="common">Tsetse fly</name>
    <dbReference type="NCBI Taxonomy" id="7398"/>
    <lineage>
        <taxon>Eukaryota</taxon>
        <taxon>Metazoa</taxon>
        <taxon>Ecdysozoa</taxon>
        <taxon>Arthropoda</taxon>
        <taxon>Hexapoda</taxon>
        <taxon>Insecta</taxon>
        <taxon>Pterygota</taxon>
        <taxon>Neoptera</taxon>
        <taxon>Endopterygota</taxon>
        <taxon>Diptera</taxon>
        <taxon>Brachycera</taxon>
        <taxon>Muscomorpha</taxon>
        <taxon>Hippoboscoidea</taxon>
        <taxon>Glossinidae</taxon>
        <taxon>Glossina</taxon>
    </lineage>
</organism>
<evidence type="ECO:0000259" key="2">
    <source>
        <dbReference type="Pfam" id="PF07731"/>
    </source>
</evidence>
<dbReference type="CDD" id="cd13905">
    <property type="entry name" value="CuRO_3_tcLLC2_insect_like"/>
    <property type="match status" value="1"/>
</dbReference>